<dbReference type="InterPro" id="IPR036915">
    <property type="entry name" value="Cyclin-like_sf"/>
</dbReference>
<feature type="compositionally biased region" description="Basic residues" evidence="6">
    <location>
        <begin position="98"/>
        <end position="107"/>
    </location>
</feature>
<organism evidence="9">
    <name type="scientific">Phallusia mammillata</name>
    <dbReference type="NCBI Taxonomy" id="59560"/>
    <lineage>
        <taxon>Eukaryota</taxon>
        <taxon>Metazoa</taxon>
        <taxon>Chordata</taxon>
        <taxon>Tunicata</taxon>
        <taxon>Ascidiacea</taxon>
        <taxon>Phlebobranchia</taxon>
        <taxon>Ascidiidae</taxon>
        <taxon>Phallusia</taxon>
    </lineage>
</organism>
<dbReference type="PIRSF" id="PIRSF001771">
    <property type="entry name" value="Cyclin_A_B_D_E"/>
    <property type="match status" value="1"/>
</dbReference>
<evidence type="ECO:0000256" key="2">
    <source>
        <dbReference type="ARBA" id="ARBA00022618"/>
    </source>
</evidence>
<dbReference type="InterPro" id="IPR039361">
    <property type="entry name" value="Cyclin"/>
</dbReference>
<feature type="domain" description="Cyclin-like" evidence="7">
    <location>
        <begin position="237"/>
        <end position="321"/>
    </location>
</feature>
<dbReference type="FunFam" id="1.10.472.10:FF:000001">
    <property type="entry name" value="G2/mitotic-specific cyclin"/>
    <property type="match status" value="1"/>
</dbReference>
<dbReference type="Gene3D" id="1.10.472.10">
    <property type="entry name" value="Cyclin-like"/>
    <property type="match status" value="2"/>
</dbReference>
<dbReference type="Pfam" id="PF00134">
    <property type="entry name" value="Cyclin_N"/>
    <property type="match status" value="1"/>
</dbReference>
<dbReference type="EMBL" id="LR783717">
    <property type="protein sequence ID" value="CAB3228891.1"/>
    <property type="molecule type" value="mRNA"/>
</dbReference>
<evidence type="ECO:0000256" key="1">
    <source>
        <dbReference type="ARBA" id="ARBA00006955"/>
    </source>
</evidence>
<name>A0A6F9D8W8_9ASCI</name>
<dbReference type="GO" id="GO:0044772">
    <property type="term" value="P:mitotic cell cycle phase transition"/>
    <property type="evidence" value="ECO:0007669"/>
    <property type="project" value="InterPro"/>
</dbReference>
<evidence type="ECO:0000259" key="8">
    <source>
        <dbReference type="SMART" id="SM01332"/>
    </source>
</evidence>
<dbReference type="InterPro" id="IPR048258">
    <property type="entry name" value="Cyclins_cyclin-box"/>
</dbReference>
<dbReference type="SMART" id="SM00385">
    <property type="entry name" value="CYCLIN"/>
    <property type="match status" value="2"/>
</dbReference>
<feature type="region of interest" description="Disordered" evidence="6">
    <location>
        <begin position="40"/>
        <end position="113"/>
    </location>
</feature>
<dbReference type="InterPro" id="IPR046965">
    <property type="entry name" value="Cyclin_A/B-like"/>
</dbReference>
<dbReference type="CDD" id="cd20508">
    <property type="entry name" value="CYCLIN_CCNB3_rpt1"/>
    <property type="match status" value="1"/>
</dbReference>
<feature type="domain" description="Cyclin-like" evidence="7">
    <location>
        <begin position="334"/>
        <end position="416"/>
    </location>
</feature>
<dbReference type="SMART" id="SM01332">
    <property type="entry name" value="Cyclin_C"/>
    <property type="match status" value="1"/>
</dbReference>
<evidence type="ECO:0000313" key="9">
    <source>
        <dbReference type="EMBL" id="CAB3228891.1"/>
    </source>
</evidence>
<comment type="similarity">
    <text evidence="1">Belongs to the cyclin family. Cyclin AB subfamily.</text>
</comment>
<feature type="domain" description="Cyclin C-terminal" evidence="8">
    <location>
        <begin position="330"/>
        <end position="447"/>
    </location>
</feature>
<evidence type="ECO:0000256" key="3">
    <source>
        <dbReference type="ARBA" id="ARBA00023127"/>
    </source>
</evidence>
<dbReference type="Pfam" id="PF02984">
    <property type="entry name" value="Cyclin_C"/>
    <property type="match status" value="1"/>
</dbReference>
<dbReference type="InterPro" id="IPR006671">
    <property type="entry name" value="Cyclin_N"/>
</dbReference>
<dbReference type="InterPro" id="IPR004367">
    <property type="entry name" value="Cyclin_C-dom"/>
</dbReference>
<evidence type="ECO:0000259" key="7">
    <source>
        <dbReference type="SMART" id="SM00385"/>
    </source>
</evidence>
<dbReference type="AlphaFoldDB" id="A0A6F9D8W8"/>
<reference evidence="9" key="1">
    <citation type="submission" date="2020-04" db="EMBL/GenBank/DDBJ databases">
        <authorList>
            <person name="Neveu A P."/>
        </authorList>
    </citation>
    <scope>NUCLEOTIDE SEQUENCE</scope>
    <source>
        <tissue evidence="9">Whole embryo</tissue>
    </source>
</reference>
<proteinExistence type="evidence at transcript level"/>
<protein>
    <submittedName>
        <fullName evidence="9">G2/mitotic-specific cyclin-B3</fullName>
    </submittedName>
</protein>
<dbReference type="SUPFAM" id="SSF47954">
    <property type="entry name" value="Cyclin-like"/>
    <property type="match status" value="2"/>
</dbReference>
<keyword evidence="4" id="KW-0131">Cell cycle</keyword>
<keyword evidence="2" id="KW-0132">Cell division</keyword>
<keyword evidence="3 5" id="KW-0195">Cyclin</keyword>
<evidence type="ECO:0000256" key="5">
    <source>
        <dbReference type="RuleBase" id="RU000383"/>
    </source>
</evidence>
<dbReference type="PROSITE" id="PS00292">
    <property type="entry name" value="CYCLINS"/>
    <property type="match status" value="1"/>
</dbReference>
<dbReference type="GO" id="GO:0051301">
    <property type="term" value="P:cell division"/>
    <property type="evidence" value="ECO:0007669"/>
    <property type="project" value="UniProtKB-KW"/>
</dbReference>
<sequence length="471" mass="53729">MVEQNIIRFSIYHTINMSQRINNLLDVTNLVLRNQTNIQMQKKAKTEIKPSAKRPATSPAKGSIQKRSALGDITNAGQQSKNQAVKDASKKAESTKQTSKRRSKRIHANILKNQPQVVIGQDDSVMDSIISSSQDSTSSGNTSYSSALSEEIKSLPQDILESPTPTCFYEHLASPSRRELNFNDLDAANSENIYEAPEYAFVIFEYMRARESNFVIEPRYLSKQKEVSSEMRAIVVDWMVEIQESFELNHETLYLAVKLVDHYLQKVSVSRDRLQLVGATSLLIAAKFDERHPPYVDDFLYICDDTYTKRDLLEMERQILKVIGFDINIPVPYRFLRRYAKCAKSNMRVLTLARFILELSLQHYAVVHESASKLAAAALWLAFKMDGSSQQWDDTLVYYTSHTEKDIIDIACELSRMIVSSKQKNLKTVWTKYSHSIFYEVAKSTPLSEDRLAEEQTRVCGSSMSAELLQL</sequence>
<dbReference type="PANTHER" id="PTHR10177">
    <property type="entry name" value="CYCLINS"/>
    <property type="match status" value="1"/>
</dbReference>
<gene>
    <name evidence="9" type="primary">Ccnb3</name>
</gene>
<dbReference type="GO" id="GO:0016538">
    <property type="term" value="F:cyclin-dependent protein serine/threonine kinase regulator activity"/>
    <property type="evidence" value="ECO:0007669"/>
    <property type="project" value="InterPro"/>
</dbReference>
<evidence type="ECO:0000256" key="6">
    <source>
        <dbReference type="SAM" id="MobiDB-lite"/>
    </source>
</evidence>
<evidence type="ECO:0000256" key="4">
    <source>
        <dbReference type="ARBA" id="ARBA00023306"/>
    </source>
</evidence>
<dbReference type="InterPro" id="IPR013763">
    <property type="entry name" value="Cyclin-like_dom"/>
</dbReference>
<accession>A0A6F9D8W8</accession>